<dbReference type="EMBL" id="ASPP01017833">
    <property type="protein sequence ID" value="ETO16785.1"/>
    <property type="molecule type" value="Genomic_DNA"/>
</dbReference>
<comment type="caution">
    <text evidence="1">The sequence shown here is derived from an EMBL/GenBank/DDBJ whole genome shotgun (WGS) entry which is preliminary data.</text>
</comment>
<dbReference type="AlphaFoldDB" id="X6MUK0"/>
<gene>
    <name evidence="1" type="ORF">RFI_20553</name>
</gene>
<protein>
    <submittedName>
        <fullName evidence="1">Uncharacterized protein</fullName>
    </submittedName>
</protein>
<evidence type="ECO:0000313" key="1">
    <source>
        <dbReference type="EMBL" id="ETO16785.1"/>
    </source>
</evidence>
<reference evidence="1 2" key="1">
    <citation type="journal article" date="2013" name="Curr. Biol.">
        <title>The Genome of the Foraminiferan Reticulomyxa filosa.</title>
        <authorList>
            <person name="Glockner G."/>
            <person name="Hulsmann N."/>
            <person name="Schleicher M."/>
            <person name="Noegel A.A."/>
            <person name="Eichinger L."/>
            <person name="Gallinger C."/>
            <person name="Pawlowski J."/>
            <person name="Sierra R."/>
            <person name="Euteneuer U."/>
            <person name="Pillet L."/>
            <person name="Moustafa A."/>
            <person name="Platzer M."/>
            <person name="Groth M."/>
            <person name="Szafranski K."/>
            <person name="Schliwa M."/>
        </authorList>
    </citation>
    <scope>NUCLEOTIDE SEQUENCE [LARGE SCALE GENOMIC DNA]</scope>
</reference>
<sequence>MPALIGFDSANYEKKLDQLNRLLWEVSTEEQRQRINAMMMTNESNGWLLLDGMCVYRPKMWDKETSTRPTCGMLLLSLGMCDANNRWMLSQYQWLIQTRLLQHPYCKFVDLTNVPHVVSLLNGMGNRHIRSIQQSTRIGHLYTVAHKYDNRVGIVICDWNSSDKVANVANWVEHVTNNCYRLSSVLDNQTQPTQLKYQQEYLTLFYLEILKILQAKMPQIGFEYAQLSNDIYWFMPTVCTKEDVLAQERFWALANALLKQTHTINLQEVEPLFWEMKRCSYPRDIAQQLFQQDKLIWMITSNQLYFTAIDTKLIQHTKQIILEILKVLFLFYYCCLFVFKLHIHTHIPNYSICK</sequence>
<evidence type="ECO:0000313" key="2">
    <source>
        <dbReference type="Proteomes" id="UP000023152"/>
    </source>
</evidence>
<name>X6MUK0_RETFI</name>
<dbReference type="Proteomes" id="UP000023152">
    <property type="component" value="Unassembled WGS sequence"/>
</dbReference>
<proteinExistence type="predicted"/>
<organism evidence="1 2">
    <name type="scientific">Reticulomyxa filosa</name>
    <dbReference type="NCBI Taxonomy" id="46433"/>
    <lineage>
        <taxon>Eukaryota</taxon>
        <taxon>Sar</taxon>
        <taxon>Rhizaria</taxon>
        <taxon>Retaria</taxon>
        <taxon>Foraminifera</taxon>
        <taxon>Monothalamids</taxon>
        <taxon>Reticulomyxidae</taxon>
        <taxon>Reticulomyxa</taxon>
    </lineage>
</organism>
<keyword evidence="2" id="KW-1185">Reference proteome</keyword>
<accession>X6MUK0</accession>